<feature type="compositionally biased region" description="Gly residues" evidence="2">
    <location>
        <begin position="416"/>
        <end position="446"/>
    </location>
</feature>
<reference evidence="4" key="1">
    <citation type="submission" date="2023-03" db="EMBL/GenBank/DDBJ databases">
        <title>Amycolatopsis taiwanensis NBRC 103393.</title>
        <authorList>
            <person name="Ichikawa N."/>
            <person name="Sato H."/>
            <person name="Tonouchi N."/>
        </authorList>
    </citation>
    <scope>NUCLEOTIDE SEQUENCE</scope>
    <source>
        <strain evidence="4">NBRC 103393</strain>
    </source>
</reference>
<feature type="compositionally biased region" description="Low complexity" evidence="2">
    <location>
        <begin position="447"/>
        <end position="460"/>
    </location>
</feature>
<dbReference type="EMBL" id="BSTI01000006">
    <property type="protein sequence ID" value="GLY66744.1"/>
    <property type="molecule type" value="Genomic_DNA"/>
</dbReference>
<feature type="compositionally biased region" description="Gly residues" evidence="2">
    <location>
        <begin position="304"/>
        <end position="324"/>
    </location>
</feature>
<proteinExistence type="inferred from homology"/>
<protein>
    <recommendedName>
        <fullName evidence="3">PPE domain-containing protein</fullName>
    </recommendedName>
</protein>
<feature type="compositionally biased region" description="Basic and acidic residues" evidence="2">
    <location>
        <begin position="200"/>
        <end position="212"/>
    </location>
</feature>
<feature type="compositionally biased region" description="Gly residues" evidence="2">
    <location>
        <begin position="269"/>
        <end position="286"/>
    </location>
</feature>
<evidence type="ECO:0000313" key="5">
    <source>
        <dbReference type="Proteomes" id="UP001165136"/>
    </source>
</evidence>
<dbReference type="SUPFAM" id="SSF140459">
    <property type="entry name" value="PE/PPE dimer-like"/>
    <property type="match status" value="1"/>
</dbReference>
<evidence type="ECO:0000256" key="2">
    <source>
        <dbReference type="SAM" id="MobiDB-lite"/>
    </source>
</evidence>
<evidence type="ECO:0000256" key="1">
    <source>
        <dbReference type="ARBA" id="ARBA00010652"/>
    </source>
</evidence>
<comment type="caution">
    <text evidence="4">The sequence shown here is derived from an EMBL/GenBank/DDBJ whole genome shotgun (WGS) entry which is preliminary data.</text>
</comment>
<feature type="compositionally biased region" description="Basic residues" evidence="2">
    <location>
        <begin position="533"/>
        <end position="542"/>
    </location>
</feature>
<keyword evidence="5" id="KW-1185">Reference proteome</keyword>
<feature type="compositionally biased region" description="Low complexity" evidence="2">
    <location>
        <begin position="225"/>
        <end position="247"/>
    </location>
</feature>
<dbReference type="RefSeq" id="WP_285487450.1">
    <property type="nucleotide sequence ID" value="NZ_BSTI01000006.1"/>
</dbReference>
<feature type="compositionally biased region" description="Low complexity" evidence="2">
    <location>
        <begin position="339"/>
        <end position="350"/>
    </location>
</feature>
<comment type="similarity">
    <text evidence="1">Belongs to the mycobacterial PPE family.</text>
</comment>
<dbReference type="Pfam" id="PF00823">
    <property type="entry name" value="PPE"/>
    <property type="match status" value="1"/>
</dbReference>
<sequence>MTDRALTQNPNWASYSHQELYDAVHADNDPVRAGAIAGAWTGLSGEITEHAQRVSDAIKATVSSWQGPAGEAARNALGVLRQWSDQAAETAGALGQQVADQSQIMADARAAMPAPVVFDWKAELEQGFASGGLLGFAVAARDVRAKNEQANAAHEQAIAVMSAMETQSRQLDGTTPQFSLPPNPIGTAQARTQSLLRGRVKEHDQAAQERRLASPAEPGMPADTGGAVPQPAAFGPGAPGEPGVPAFDQGGPGVPGAPGGPGVPAFDQGGPGGPGAPAGGPGGPGGMPNLDAYAPAAAGPGIGGVPGGPGGGVPGFPGGPGVGGEMPDPQPFKPSTGELPLGPLSVPGPSDHTTAQGFPSLPPLPDGTHPGGAPPDIFRTPPSAPGPSSPPFGPGPFTGPGPGSGNPFVPPPFTNPGGGPNPGQAGGPRTGPGAAGLRGGAGGFGASGESLARGAATGSAAPGGGTQEGSPGSRAGAAGAAGRAGTPGMAGTGAGAHGKREEDKERKSSPYVQGEDIFRAPGDDLPPPVIGAGRKKKTDPSS</sequence>
<accession>A0A9W6VH73</accession>
<name>A0A9W6VH73_9PSEU</name>
<dbReference type="Gene3D" id="1.20.1260.20">
    <property type="entry name" value="PPE superfamily"/>
    <property type="match status" value="1"/>
</dbReference>
<dbReference type="Proteomes" id="UP001165136">
    <property type="component" value="Unassembled WGS sequence"/>
</dbReference>
<feature type="compositionally biased region" description="Low complexity" evidence="2">
    <location>
        <begin position="469"/>
        <end position="487"/>
    </location>
</feature>
<feature type="compositionally biased region" description="Basic and acidic residues" evidence="2">
    <location>
        <begin position="498"/>
        <end position="508"/>
    </location>
</feature>
<feature type="compositionally biased region" description="Pro residues" evidence="2">
    <location>
        <begin position="382"/>
        <end position="399"/>
    </location>
</feature>
<feature type="region of interest" description="Disordered" evidence="2">
    <location>
        <begin position="304"/>
        <end position="542"/>
    </location>
</feature>
<dbReference type="AlphaFoldDB" id="A0A9W6VH73"/>
<feature type="domain" description="PPE" evidence="3">
    <location>
        <begin position="36"/>
        <end position="168"/>
    </location>
</feature>
<dbReference type="InterPro" id="IPR038332">
    <property type="entry name" value="PPE_sf"/>
</dbReference>
<gene>
    <name evidence="4" type="ORF">Atai01_33630</name>
</gene>
<evidence type="ECO:0000313" key="4">
    <source>
        <dbReference type="EMBL" id="GLY66744.1"/>
    </source>
</evidence>
<feature type="region of interest" description="Disordered" evidence="2">
    <location>
        <begin position="200"/>
        <end position="292"/>
    </location>
</feature>
<feature type="compositionally biased region" description="Gly residues" evidence="2">
    <location>
        <begin position="250"/>
        <end position="262"/>
    </location>
</feature>
<dbReference type="InterPro" id="IPR000030">
    <property type="entry name" value="PPE_dom"/>
</dbReference>
<evidence type="ECO:0000259" key="3">
    <source>
        <dbReference type="Pfam" id="PF00823"/>
    </source>
</evidence>
<organism evidence="4 5">
    <name type="scientific">Amycolatopsis taiwanensis</name>
    <dbReference type="NCBI Taxonomy" id="342230"/>
    <lineage>
        <taxon>Bacteria</taxon>
        <taxon>Bacillati</taxon>
        <taxon>Actinomycetota</taxon>
        <taxon>Actinomycetes</taxon>
        <taxon>Pseudonocardiales</taxon>
        <taxon>Pseudonocardiaceae</taxon>
        <taxon>Amycolatopsis</taxon>
    </lineage>
</organism>